<feature type="signal peptide" evidence="2">
    <location>
        <begin position="1"/>
        <end position="33"/>
    </location>
</feature>
<keyword evidence="1" id="KW-0378">Hydrolase</keyword>
<dbReference type="AlphaFoldDB" id="A0A2S7K787"/>
<dbReference type="Proteomes" id="UP000239504">
    <property type="component" value="Unassembled WGS sequence"/>
</dbReference>
<dbReference type="PANTHER" id="PTHR42776:SF27">
    <property type="entry name" value="DIPEPTIDYL PEPTIDASE FAMILY MEMBER 6"/>
    <property type="match status" value="1"/>
</dbReference>
<dbReference type="GO" id="GO:0006508">
    <property type="term" value="P:proteolysis"/>
    <property type="evidence" value="ECO:0007669"/>
    <property type="project" value="InterPro"/>
</dbReference>
<evidence type="ECO:0008006" key="7">
    <source>
        <dbReference type="Google" id="ProtNLM"/>
    </source>
</evidence>
<keyword evidence="6" id="KW-1185">Reference proteome</keyword>
<feature type="chain" id="PRO_5015764394" description="Peptidase S9 prolyl oligopeptidase catalytic domain-containing protein" evidence="2">
    <location>
        <begin position="34"/>
        <end position="872"/>
    </location>
</feature>
<dbReference type="PANTHER" id="PTHR42776">
    <property type="entry name" value="SERINE PEPTIDASE S9 FAMILY MEMBER"/>
    <property type="match status" value="1"/>
</dbReference>
<feature type="domain" description="Peptidase S9 prolyl oligopeptidase catalytic" evidence="3">
    <location>
        <begin position="787"/>
        <end position="864"/>
    </location>
</feature>
<dbReference type="SUPFAM" id="SSF53474">
    <property type="entry name" value="alpha/beta-Hydrolases"/>
    <property type="match status" value="1"/>
</dbReference>
<dbReference type="SUPFAM" id="SSF82171">
    <property type="entry name" value="DPP6 N-terminal domain-like"/>
    <property type="match status" value="1"/>
</dbReference>
<dbReference type="InterPro" id="IPR001375">
    <property type="entry name" value="Peptidase_S9_cat"/>
</dbReference>
<dbReference type="GO" id="GO:0004252">
    <property type="term" value="F:serine-type endopeptidase activity"/>
    <property type="evidence" value="ECO:0007669"/>
    <property type="project" value="TreeGrafter"/>
</dbReference>
<dbReference type="Gene3D" id="3.40.50.1820">
    <property type="entry name" value="alpha/beta hydrolase"/>
    <property type="match status" value="1"/>
</dbReference>
<evidence type="ECO:0000256" key="2">
    <source>
        <dbReference type="SAM" id="SignalP"/>
    </source>
</evidence>
<dbReference type="Pfam" id="PF00326">
    <property type="entry name" value="Peptidase_S9"/>
    <property type="match status" value="1"/>
</dbReference>
<feature type="domain" description="Phospholipase/carboxylesterase/thioesterase" evidence="4">
    <location>
        <begin position="672"/>
        <end position="733"/>
    </location>
</feature>
<name>A0A2S7K787_9PROT</name>
<dbReference type="Pfam" id="PF02230">
    <property type="entry name" value="Abhydrolase_2"/>
    <property type="match status" value="1"/>
</dbReference>
<accession>A0A2S7K787</accession>
<keyword evidence="2" id="KW-0732">Signal</keyword>
<dbReference type="OrthoDB" id="7201746at2"/>
<evidence type="ECO:0000259" key="3">
    <source>
        <dbReference type="Pfam" id="PF00326"/>
    </source>
</evidence>
<dbReference type="InterPro" id="IPR029058">
    <property type="entry name" value="AB_hydrolase_fold"/>
</dbReference>
<proteinExistence type="predicted"/>
<comment type="caution">
    <text evidence="5">The sequence shown here is derived from an EMBL/GenBank/DDBJ whole genome shotgun (WGS) entry which is preliminary data.</text>
</comment>
<dbReference type="InterPro" id="IPR003140">
    <property type="entry name" value="PLipase/COase/thioEstase"/>
</dbReference>
<reference evidence="5 6" key="1">
    <citation type="submission" date="2017-12" db="EMBL/GenBank/DDBJ databases">
        <authorList>
            <person name="Hurst M.R.H."/>
        </authorList>
    </citation>
    <scope>NUCLEOTIDE SEQUENCE [LARGE SCALE GENOMIC DNA]</scope>
    <source>
        <strain evidence="5 6">SY-3-19</strain>
    </source>
</reference>
<dbReference type="EMBL" id="PJCH01000005">
    <property type="protein sequence ID" value="PQA88318.1"/>
    <property type="molecule type" value="Genomic_DNA"/>
</dbReference>
<gene>
    <name evidence="5" type="ORF">CW354_08440</name>
</gene>
<protein>
    <recommendedName>
        <fullName evidence="7">Peptidase S9 prolyl oligopeptidase catalytic domain-containing protein</fullName>
    </recommendedName>
</protein>
<dbReference type="RefSeq" id="WP_104829562.1">
    <property type="nucleotide sequence ID" value="NZ_PJCH01000005.1"/>
</dbReference>
<evidence type="ECO:0000313" key="5">
    <source>
        <dbReference type="EMBL" id="PQA88318.1"/>
    </source>
</evidence>
<evidence type="ECO:0000256" key="1">
    <source>
        <dbReference type="ARBA" id="ARBA00022801"/>
    </source>
</evidence>
<organism evidence="5 6">
    <name type="scientific">Hyphococcus luteus</name>
    <dbReference type="NCBI Taxonomy" id="2058213"/>
    <lineage>
        <taxon>Bacteria</taxon>
        <taxon>Pseudomonadati</taxon>
        <taxon>Pseudomonadota</taxon>
        <taxon>Alphaproteobacteria</taxon>
        <taxon>Parvularculales</taxon>
        <taxon>Parvularculaceae</taxon>
        <taxon>Hyphococcus</taxon>
    </lineage>
</organism>
<sequence length="872" mass="96940">MCFDAAIRSALRSLIIALGCLLCSGLQPTVAMASTKIPSRPITVEDVLGVEGIGEAQFSHDGRWLVYNQIPPYNALHDYSYALYAYRLSGHQLWIKDIGHDRAPVLQPGLDLAATNYLFAISPGSTHVVVLEYKLGRYRLIACEIGRNRCVRLNQMPDIRDRYVSTLRWNERIEWTSSNSFVFPTRGDLQPGSEMYSRPTTGTYLWREWNAAWRGDRPTSSEVISTKQDRSEDWAPGELIEFNVATGKSRVIAEGRYASARVSPDQKYIISARVAERERPSGDAGPVANETHPVFDRRYALVMMKLKSVDKLKIDHPFSVDPNSLVWASRGDRFAVFGWQAGETPADGDFYVFDAGVPVAHRCDAADFVLANDQLKPDYFLETGPARTVLLDDGVVAFARPLRGNRYDWFLFSCNGKARNLTANLEHVSGYPLYSDSSAIVVKADDGVYRVDAEGGIERLTEDGARNISTISYTYNPTHSWSNEFRVSSEKRRNAFDADGAVVSADGIEQWVEFLQYSVPSAQTETLNIVYPDARVLAASREARAAAVTVSDGAATRLLIIRKDHSTEELARINEHLNQVDHPKTMEITYALTNPADPQATRNIRSCLILPPDFDAKLKYPLLVEVYPVGSGSTCETLKDAPYPAASVKDLWTARGFVYLRAAIPLDFARNQAGPIAGSDELVEQTLDAVANTGFIDSKRVVLYGFSQGGVLALYIASQSDRFSAVISMNGWADFFSHYFGSRGLTRYFHLDQNGGDNRWRYECVGEGVNNICPYGFGASALSAPGIYAQSSPVALARNITAPVLMVHSDLDYFDMSQYDEMFGALYRAGKEARYVRYWGEGHGPSSPANIRDLWRRIDRFLTEAGVIETGH</sequence>
<evidence type="ECO:0000313" key="6">
    <source>
        <dbReference type="Proteomes" id="UP000239504"/>
    </source>
</evidence>
<evidence type="ECO:0000259" key="4">
    <source>
        <dbReference type="Pfam" id="PF02230"/>
    </source>
</evidence>